<dbReference type="Gene3D" id="2.40.100.10">
    <property type="entry name" value="Cyclophilin-like"/>
    <property type="match status" value="1"/>
</dbReference>
<dbReference type="EMBL" id="FMJB01000050">
    <property type="protein sequence ID" value="SCM68041.1"/>
    <property type="molecule type" value="Genomic_DNA"/>
</dbReference>
<dbReference type="PROSITE" id="PS51257">
    <property type="entry name" value="PROKAR_LIPOPROTEIN"/>
    <property type="match status" value="1"/>
</dbReference>
<dbReference type="InterPro" id="IPR029000">
    <property type="entry name" value="Cyclophilin-like_dom_sf"/>
</dbReference>
<dbReference type="PANTHER" id="PTHR34698">
    <property type="entry name" value="5-OXOPROLINASE SUBUNIT B"/>
    <property type="match status" value="1"/>
</dbReference>
<dbReference type="Gene3D" id="3.30.1360.40">
    <property type="match status" value="1"/>
</dbReference>
<accession>A0A1M4MZQ1</accession>
<keyword evidence="1" id="KW-0547">Nucleotide-binding</keyword>
<organism evidence="5 6">
    <name type="scientific">Donghicola eburneus</name>
    <dbReference type="NCBI Taxonomy" id="393278"/>
    <lineage>
        <taxon>Bacteria</taxon>
        <taxon>Pseudomonadati</taxon>
        <taxon>Pseudomonadota</taxon>
        <taxon>Alphaproteobacteria</taxon>
        <taxon>Rhodobacterales</taxon>
        <taxon>Roseobacteraceae</taxon>
        <taxon>Donghicola</taxon>
    </lineage>
</organism>
<evidence type="ECO:0000256" key="3">
    <source>
        <dbReference type="ARBA" id="ARBA00022840"/>
    </source>
</evidence>
<evidence type="ECO:0000259" key="4">
    <source>
        <dbReference type="SMART" id="SM00796"/>
    </source>
</evidence>
<protein>
    <submittedName>
        <fullName evidence="5">Putative allophanate hydrolase</fullName>
    </submittedName>
</protein>
<dbReference type="PANTHER" id="PTHR34698:SF2">
    <property type="entry name" value="5-OXOPROLINASE SUBUNIT B"/>
    <property type="match status" value="1"/>
</dbReference>
<evidence type="ECO:0000256" key="1">
    <source>
        <dbReference type="ARBA" id="ARBA00022741"/>
    </source>
</evidence>
<gene>
    <name evidence="5" type="ORF">KARMA_2249</name>
</gene>
<dbReference type="InterPro" id="IPR010016">
    <property type="entry name" value="PxpB"/>
</dbReference>
<dbReference type="Pfam" id="PF02682">
    <property type="entry name" value="CT_C_D"/>
    <property type="match status" value="1"/>
</dbReference>
<dbReference type="Proteomes" id="UP000184085">
    <property type="component" value="Unassembled WGS sequence"/>
</dbReference>
<dbReference type="GO" id="GO:0016787">
    <property type="term" value="F:hydrolase activity"/>
    <property type="evidence" value="ECO:0007669"/>
    <property type="project" value="UniProtKB-KW"/>
</dbReference>
<dbReference type="GO" id="GO:0005524">
    <property type="term" value="F:ATP binding"/>
    <property type="evidence" value="ECO:0007669"/>
    <property type="project" value="UniProtKB-KW"/>
</dbReference>
<sequence length="239" mass="25102">MTKIDPVLYPLGEDGLLVEFAPALSMQANAAAIACRDAVSALGLDGVTEVGSTLKSTFMRFDPVVLSHGRAEAALRDVLGQEDWSKVEAPVARAWRLPSCFDADFAPQLEEFAGLAGRSSGDLVDELAATPLRVLALGFAPGMPYLGELPAHWNVPRQSGLTPKVPVGAITAAIRQIVLFAVPSGTGWRQIGQAAWRGFDPDGAGPYLSAGDVLRFDPVGPEAFADHLAAGGGVLEDRL</sequence>
<keyword evidence="2 5" id="KW-0378">Hydrolase</keyword>
<evidence type="ECO:0000313" key="5">
    <source>
        <dbReference type="EMBL" id="SCM68041.1"/>
    </source>
</evidence>
<evidence type="ECO:0000313" key="6">
    <source>
        <dbReference type="Proteomes" id="UP000184085"/>
    </source>
</evidence>
<keyword evidence="3" id="KW-0067">ATP-binding</keyword>
<keyword evidence="6" id="KW-1185">Reference proteome</keyword>
<feature type="domain" description="Carboxyltransferase" evidence="4">
    <location>
        <begin position="6"/>
        <end position="209"/>
    </location>
</feature>
<name>A0A1M4MZQ1_9RHOB</name>
<dbReference type="SUPFAM" id="SSF50891">
    <property type="entry name" value="Cyclophilin-like"/>
    <property type="match status" value="1"/>
</dbReference>
<evidence type="ECO:0000256" key="2">
    <source>
        <dbReference type="ARBA" id="ARBA00022801"/>
    </source>
</evidence>
<dbReference type="SUPFAM" id="SSF160467">
    <property type="entry name" value="PH0987 N-terminal domain-like"/>
    <property type="match status" value="1"/>
</dbReference>
<dbReference type="InterPro" id="IPR003833">
    <property type="entry name" value="CT_C_D"/>
</dbReference>
<dbReference type="RefSeq" id="WP_072706672.1">
    <property type="nucleotide sequence ID" value="NZ_FMJB01000050.1"/>
</dbReference>
<reference evidence="6" key="1">
    <citation type="submission" date="2016-09" db="EMBL/GenBank/DDBJ databases">
        <authorList>
            <person name="Wibberg D."/>
        </authorList>
    </citation>
    <scope>NUCLEOTIDE SEQUENCE [LARGE SCALE GENOMIC DNA]</scope>
</reference>
<dbReference type="AlphaFoldDB" id="A0A1M4MZQ1"/>
<proteinExistence type="predicted"/>
<dbReference type="SMART" id="SM00796">
    <property type="entry name" value="AHS1"/>
    <property type="match status" value="1"/>
</dbReference>